<organism evidence="1">
    <name type="scientific">Arundo donax</name>
    <name type="common">Giant reed</name>
    <name type="synonym">Donax arundinaceus</name>
    <dbReference type="NCBI Taxonomy" id="35708"/>
    <lineage>
        <taxon>Eukaryota</taxon>
        <taxon>Viridiplantae</taxon>
        <taxon>Streptophyta</taxon>
        <taxon>Embryophyta</taxon>
        <taxon>Tracheophyta</taxon>
        <taxon>Spermatophyta</taxon>
        <taxon>Magnoliopsida</taxon>
        <taxon>Liliopsida</taxon>
        <taxon>Poales</taxon>
        <taxon>Poaceae</taxon>
        <taxon>PACMAD clade</taxon>
        <taxon>Arundinoideae</taxon>
        <taxon>Arundineae</taxon>
        <taxon>Arundo</taxon>
    </lineage>
</organism>
<name>A0A0A8ZGE3_ARUDO</name>
<reference evidence="1" key="2">
    <citation type="journal article" date="2015" name="Data Brief">
        <title>Shoot transcriptome of the giant reed, Arundo donax.</title>
        <authorList>
            <person name="Barrero R.A."/>
            <person name="Guerrero F.D."/>
            <person name="Moolhuijzen P."/>
            <person name="Goolsby J.A."/>
            <person name="Tidwell J."/>
            <person name="Bellgard S.E."/>
            <person name="Bellgard M.I."/>
        </authorList>
    </citation>
    <scope>NUCLEOTIDE SEQUENCE</scope>
    <source>
        <tissue evidence="1">Shoot tissue taken approximately 20 cm above the soil surface</tissue>
    </source>
</reference>
<dbReference type="EMBL" id="GBRH01260014">
    <property type="protein sequence ID" value="JAD37881.1"/>
    <property type="molecule type" value="Transcribed_RNA"/>
</dbReference>
<accession>A0A0A8ZGE3</accession>
<proteinExistence type="predicted"/>
<protein>
    <submittedName>
        <fullName evidence="1">Uncharacterized protein</fullName>
    </submittedName>
</protein>
<evidence type="ECO:0000313" key="1">
    <source>
        <dbReference type="EMBL" id="JAD37881.1"/>
    </source>
</evidence>
<sequence>MEKICLREFVVRNKEERLNVHPDH</sequence>
<dbReference type="AlphaFoldDB" id="A0A0A8ZGE3"/>
<reference evidence="1" key="1">
    <citation type="submission" date="2014-09" db="EMBL/GenBank/DDBJ databases">
        <authorList>
            <person name="Magalhaes I.L.F."/>
            <person name="Oliveira U."/>
            <person name="Santos F.R."/>
            <person name="Vidigal T.H.D.A."/>
            <person name="Brescovit A.D."/>
            <person name="Santos A.J."/>
        </authorList>
    </citation>
    <scope>NUCLEOTIDE SEQUENCE</scope>
    <source>
        <tissue evidence="1">Shoot tissue taken approximately 20 cm above the soil surface</tissue>
    </source>
</reference>